<dbReference type="Pfam" id="PF04545">
    <property type="entry name" value="Sigma70_r4"/>
    <property type="match status" value="1"/>
</dbReference>
<protein>
    <submittedName>
        <fullName evidence="2">RNA polymerase subunit sigma-24</fullName>
    </submittedName>
</protein>
<dbReference type="SUPFAM" id="SSF88659">
    <property type="entry name" value="Sigma3 and sigma4 domains of RNA polymerase sigma factors"/>
    <property type="match status" value="1"/>
</dbReference>
<evidence type="ECO:0000313" key="2">
    <source>
        <dbReference type="EMBL" id="AJH00769.1"/>
    </source>
</evidence>
<dbReference type="STRING" id="1520.LF65_04228"/>
<accession>A0A0B5QV13</accession>
<dbReference type="GO" id="GO:0006352">
    <property type="term" value="P:DNA-templated transcription initiation"/>
    <property type="evidence" value="ECO:0007669"/>
    <property type="project" value="InterPro"/>
</dbReference>
<reference evidence="3" key="1">
    <citation type="submission" date="2014-12" db="EMBL/GenBank/DDBJ databases">
        <title>Genome sequence of Clostridium beijerinckii strain 59B.</title>
        <authorList>
            <person name="Little G.T."/>
            <person name="Minton N.P."/>
        </authorList>
    </citation>
    <scope>NUCLEOTIDE SEQUENCE [LARGE SCALE GENOMIC DNA]</scope>
    <source>
        <strain evidence="3">59B</strain>
    </source>
</reference>
<name>A0A0B5QV13_CLOBE</name>
<sequence>MDIDLLEKLIIFQKNKNNFMEILSYFNSKIKYLIYKLKYPEAETDLIIFLYELITKINFDKFVSGADASMYIKRCLRNQAIRLSYKVNRDNNFLTFNCDDESLESFNENNSSNDYSDVFFNDLISSLKPKQKQIVYYKFYMQLSDIEIGKILKISRQSVNKSKRVSLNVLKTQLYMEG</sequence>
<dbReference type="EMBL" id="CP010086">
    <property type="protein sequence ID" value="AJH00769.1"/>
    <property type="molecule type" value="Genomic_DNA"/>
</dbReference>
<dbReference type="Proteomes" id="UP000031866">
    <property type="component" value="Chromosome"/>
</dbReference>
<proteinExistence type="predicted"/>
<dbReference type="OrthoDB" id="1907842at2"/>
<dbReference type="KEGG" id="cbei:LF65_04228"/>
<dbReference type="AlphaFoldDB" id="A0A0B5QV13"/>
<organism evidence="2 3">
    <name type="scientific">Clostridium beijerinckii</name>
    <name type="common">Clostridium MP</name>
    <dbReference type="NCBI Taxonomy" id="1520"/>
    <lineage>
        <taxon>Bacteria</taxon>
        <taxon>Bacillati</taxon>
        <taxon>Bacillota</taxon>
        <taxon>Clostridia</taxon>
        <taxon>Eubacteriales</taxon>
        <taxon>Clostridiaceae</taxon>
        <taxon>Clostridium</taxon>
    </lineage>
</organism>
<evidence type="ECO:0000259" key="1">
    <source>
        <dbReference type="Pfam" id="PF04545"/>
    </source>
</evidence>
<evidence type="ECO:0000313" key="3">
    <source>
        <dbReference type="Proteomes" id="UP000031866"/>
    </source>
</evidence>
<dbReference type="RefSeq" id="WP_041898706.1">
    <property type="nucleotide sequence ID" value="NZ_CP010086.2"/>
</dbReference>
<gene>
    <name evidence="2" type="ORF">LF65_04228</name>
</gene>
<dbReference type="Gene3D" id="1.10.10.10">
    <property type="entry name" value="Winged helix-like DNA-binding domain superfamily/Winged helix DNA-binding domain"/>
    <property type="match status" value="1"/>
</dbReference>
<feature type="domain" description="RNA polymerase sigma-70 region 4" evidence="1">
    <location>
        <begin position="124"/>
        <end position="170"/>
    </location>
</feature>
<dbReference type="InterPro" id="IPR013324">
    <property type="entry name" value="RNA_pol_sigma_r3/r4-like"/>
</dbReference>
<dbReference type="InterPro" id="IPR036388">
    <property type="entry name" value="WH-like_DNA-bd_sf"/>
</dbReference>
<dbReference type="GO" id="GO:0003700">
    <property type="term" value="F:DNA-binding transcription factor activity"/>
    <property type="evidence" value="ECO:0007669"/>
    <property type="project" value="InterPro"/>
</dbReference>
<dbReference type="InterPro" id="IPR007630">
    <property type="entry name" value="RNA_pol_sigma70_r4"/>
</dbReference>